<reference evidence="3 4" key="1">
    <citation type="journal article" date="2013" name="Nat. Commun.">
        <title>Genome sequence and functional genomic analysis of the oil-degrading bacterium Oleispira antarctica.</title>
        <authorList>
            <person name="Kube M."/>
            <person name="Chernikova T.N."/>
            <person name="Al-Ramahi Y."/>
            <person name="Beloqui A."/>
            <person name="Lopez-Cortez N."/>
            <person name="Guazzaroni M.E."/>
            <person name="Heipieper H.J."/>
            <person name="Klages S."/>
            <person name="Kotsyurbenko O.R."/>
            <person name="Langer I."/>
            <person name="Nechitaylo T.Y."/>
            <person name="Lunsdorf H."/>
            <person name="Fernandez M."/>
            <person name="Juarez S."/>
            <person name="Ciordia S."/>
            <person name="Singer A."/>
            <person name="Kagan O."/>
            <person name="Egorova O."/>
            <person name="Petit P.A."/>
            <person name="Stogios P."/>
            <person name="Kim Y."/>
            <person name="Tchigvintsev A."/>
            <person name="Flick R."/>
            <person name="Denaro R."/>
            <person name="Genovese M."/>
            <person name="Albar J.P."/>
            <person name="Reva O.N."/>
            <person name="Martinez-Gomariz M."/>
            <person name="Tran H."/>
            <person name="Ferrer M."/>
            <person name="Savchenko A."/>
            <person name="Yakunin A.F."/>
            <person name="Yakimov M.M."/>
            <person name="Golyshina O.V."/>
            <person name="Reinhardt R."/>
            <person name="Golyshin P.N."/>
        </authorList>
    </citation>
    <scope>NUCLEOTIDE SEQUENCE [LARGE SCALE GENOMIC DNA]</scope>
</reference>
<accession>R4YT19</accession>
<proteinExistence type="predicted"/>
<dbReference type="Pfam" id="PF04235">
    <property type="entry name" value="DUF418"/>
    <property type="match status" value="1"/>
</dbReference>
<name>R4YT19_OLEAN</name>
<feature type="transmembrane region" description="Helical" evidence="1">
    <location>
        <begin position="254"/>
        <end position="271"/>
    </location>
</feature>
<dbReference type="STRING" id="698738.OLEAN_C24320"/>
<feature type="transmembrane region" description="Helical" evidence="1">
    <location>
        <begin position="12"/>
        <end position="28"/>
    </location>
</feature>
<evidence type="ECO:0000259" key="2">
    <source>
        <dbReference type="Pfam" id="PF04235"/>
    </source>
</evidence>
<evidence type="ECO:0000256" key="1">
    <source>
        <dbReference type="SAM" id="Phobius"/>
    </source>
</evidence>
<dbReference type="InterPro" id="IPR007349">
    <property type="entry name" value="DUF418"/>
</dbReference>
<dbReference type="KEGG" id="oai:OLEAN_C24320"/>
<feature type="domain" description="DUF418" evidence="2">
    <location>
        <begin position="207"/>
        <end position="361"/>
    </location>
</feature>
<sequence>MRIVQLDLIRGVALLGIFVINITLFAYSETGQIEFYQQLGEHFPSMENGLGSFLYSHLMLTSYSLIQALFSQKMMTLFSFLFGASIILMTEKLDQKSASSLSVFYRRNFWLMVIGALHLLVWYGDILFVYALSGFLLYPVRKLNAKTLICLSIPLYIVCTLYIGPALSAYYGSSTADAHSNLSFDNLKLIKYFTLSLANMLIGMALYKLGYILGKSSTKVYRNWAIGGFISGLVLQGLALFINEAYGVVVDLNNLASILQALSYIGIIVLWSQSNKLLWLQIRLQAIGRAALTHYLLQTLISVLLFYPLFLNFRALELDLLQQILVVLGVWGLQLFIGKILMDKLKFGPVEWLWRSLYYWQRQPFRRLF</sequence>
<feature type="transmembrane region" description="Helical" evidence="1">
    <location>
        <begin position="192"/>
        <end position="212"/>
    </location>
</feature>
<feature type="transmembrane region" description="Helical" evidence="1">
    <location>
        <begin position="48"/>
        <end position="66"/>
    </location>
</feature>
<evidence type="ECO:0000313" key="3">
    <source>
        <dbReference type="EMBL" id="CCK76608.1"/>
    </source>
</evidence>
<protein>
    <recommendedName>
        <fullName evidence="2">DUF418 domain-containing protein</fullName>
    </recommendedName>
</protein>
<feature type="transmembrane region" description="Helical" evidence="1">
    <location>
        <begin position="148"/>
        <end position="172"/>
    </location>
</feature>
<dbReference type="HOGENOM" id="CLU_039610_0_0_6"/>
<feature type="transmembrane region" description="Helical" evidence="1">
    <location>
        <begin position="292"/>
        <end position="311"/>
    </location>
</feature>
<dbReference type="InterPro" id="IPR052529">
    <property type="entry name" value="Bact_Transport_Assoc"/>
</dbReference>
<feature type="transmembrane region" description="Helical" evidence="1">
    <location>
        <begin position="109"/>
        <end position="136"/>
    </location>
</feature>
<organism evidence="3 4">
    <name type="scientific">Oleispira antarctica RB-8</name>
    <dbReference type="NCBI Taxonomy" id="698738"/>
    <lineage>
        <taxon>Bacteria</taxon>
        <taxon>Pseudomonadati</taxon>
        <taxon>Pseudomonadota</taxon>
        <taxon>Gammaproteobacteria</taxon>
        <taxon>Oceanospirillales</taxon>
        <taxon>Oceanospirillaceae</taxon>
        <taxon>Oleispira</taxon>
    </lineage>
</organism>
<feature type="transmembrane region" description="Helical" evidence="1">
    <location>
        <begin position="224"/>
        <end position="242"/>
    </location>
</feature>
<keyword evidence="1" id="KW-0472">Membrane</keyword>
<dbReference type="PANTHER" id="PTHR30590:SF2">
    <property type="entry name" value="INNER MEMBRANE PROTEIN"/>
    <property type="match status" value="1"/>
</dbReference>
<gene>
    <name evidence="3" type="ORF">OLEAN_C24320</name>
</gene>
<keyword evidence="1" id="KW-1133">Transmembrane helix</keyword>
<keyword evidence="4" id="KW-1185">Reference proteome</keyword>
<dbReference type="EMBL" id="FO203512">
    <property type="protein sequence ID" value="CCK76608.1"/>
    <property type="molecule type" value="Genomic_DNA"/>
</dbReference>
<dbReference type="Proteomes" id="UP000032749">
    <property type="component" value="Chromosome"/>
</dbReference>
<dbReference type="AlphaFoldDB" id="R4YT19"/>
<dbReference type="OrthoDB" id="9807744at2"/>
<evidence type="ECO:0000313" key="4">
    <source>
        <dbReference type="Proteomes" id="UP000032749"/>
    </source>
</evidence>
<keyword evidence="1" id="KW-0812">Transmembrane</keyword>
<feature type="transmembrane region" description="Helical" evidence="1">
    <location>
        <begin position="323"/>
        <end position="342"/>
    </location>
</feature>
<dbReference type="PANTHER" id="PTHR30590">
    <property type="entry name" value="INNER MEMBRANE PROTEIN"/>
    <property type="match status" value="1"/>
</dbReference>